<proteinExistence type="predicted"/>
<keyword evidence="2" id="KW-1133">Transmembrane helix</keyword>
<dbReference type="Proteomes" id="UP000192247">
    <property type="component" value="Unassembled WGS sequence"/>
</dbReference>
<comment type="caution">
    <text evidence="3">The sequence shown here is derived from an EMBL/GenBank/DDBJ whole genome shotgun (WGS) entry which is preliminary data.</text>
</comment>
<evidence type="ECO:0000313" key="4">
    <source>
        <dbReference type="Proteomes" id="UP000192247"/>
    </source>
</evidence>
<feature type="non-terminal residue" evidence="3">
    <location>
        <position position="1"/>
    </location>
</feature>
<dbReference type="EMBL" id="MNPL01017364">
    <property type="protein sequence ID" value="OQR70494.1"/>
    <property type="molecule type" value="Genomic_DNA"/>
</dbReference>
<accession>A0A1V9XAC7</accession>
<evidence type="ECO:0000256" key="1">
    <source>
        <dbReference type="SAM" id="MobiDB-lite"/>
    </source>
</evidence>
<evidence type="ECO:0000256" key="2">
    <source>
        <dbReference type="SAM" id="Phobius"/>
    </source>
</evidence>
<keyword evidence="2" id="KW-0812">Transmembrane</keyword>
<evidence type="ECO:0000313" key="3">
    <source>
        <dbReference type="EMBL" id="OQR70494.1"/>
    </source>
</evidence>
<keyword evidence="2" id="KW-0472">Membrane</keyword>
<sequence>SSTAQSDKGEDSTSESSTAQSDEGEDTTSASSTAHSDKGEDTTSESSSSSSTNYITTPYEGQDTATTANIFRYRKRLMASDNSEQMKPFTQPEVVRVFIVVNNASQSHDDSNKQTEYGFDGVQLLALQGEAVIPKSTVNALDLMRTIRAELSSSGNSELSQLKLEISVDDVAEQREEMSEASGSVIGIVFGVLAMLVLASVVTIFMLKSRRNRRAQKYQTQEIRQEMVFIKTPRKGEEEVHSSRYGRFPVQQSKTAQLDYISL</sequence>
<gene>
    <name evidence="3" type="ORF">BIW11_11603</name>
</gene>
<keyword evidence="4" id="KW-1185">Reference proteome</keyword>
<reference evidence="3 4" key="1">
    <citation type="journal article" date="2017" name="Gigascience">
        <title>Draft genome of the honey bee ectoparasitic mite, Tropilaelaps mercedesae, is shaped by the parasitic life history.</title>
        <authorList>
            <person name="Dong X."/>
            <person name="Armstrong S.D."/>
            <person name="Xia D."/>
            <person name="Makepeace B.L."/>
            <person name="Darby A.C."/>
            <person name="Kadowaki T."/>
        </authorList>
    </citation>
    <scope>NUCLEOTIDE SEQUENCE [LARGE SCALE GENOMIC DNA]</scope>
    <source>
        <strain evidence="3">Wuxi-XJTLU</strain>
    </source>
</reference>
<feature type="transmembrane region" description="Helical" evidence="2">
    <location>
        <begin position="185"/>
        <end position="207"/>
    </location>
</feature>
<protein>
    <submittedName>
        <fullName evidence="3">Uncharacterized protein</fullName>
    </submittedName>
</protein>
<feature type="region of interest" description="Disordered" evidence="1">
    <location>
        <begin position="1"/>
        <end position="61"/>
    </location>
</feature>
<dbReference type="InParanoid" id="A0A1V9XAC7"/>
<name>A0A1V9XAC7_9ACAR</name>
<organism evidence="3 4">
    <name type="scientific">Tropilaelaps mercedesae</name>
    <dbReference type="NCBI Taxonomy" id="418985"/>
    <lineage>
        <taxon>Eukaryota</taxon>
        <taxon>Metazoa</taxon>
        <taxon>Ecdysozoa</taxon>
        <taxon>Arthropoda</taxon>
        <taxon>Chelicerata</taxon>
        <taxon>Arachnida</taxon>
        <taxon>Acari</taxon>
        <taxon>Parasitiformes</taxon>
        <taxon>Mesostigmata</taxon>
        <taxon>Gamasina</taxon>
        <taxon>Dermanyssoidea</taxon>
        <taxon>Laelapidae</taxon>
        <taxon>Tropilaelaps</taxon>
    </lineage>
</organism>
<dbReference type="AlphaFoldDB" id="A0A1V9XAC7"/>